<dbReference type="EMBL" id="CP000927">
    <property type="protein sequence ID" value="ABZ71105.1"/>
    <property type="molecule type" value="Genomic_DNA"/>
</dbReference>
<dbReference type="eggNOG" id="COG0642">
    <property type="taxonomic scope" value="Bacteria"/>
</dbReference>
<keyword evidence="8" id="KW-0418">Kinase</keyword>
<proteinExistence type="predicted"/>
<dbReference type="InterPro" id="IPR003594">
    <property type="entry name" value="HATPase_dom"/>
</dbReference>
<evidence type="ECO:0000256" key="4">
    <source>
        <dbReference type="ARBA" id="ARBA00023012"/>
    </source>
</evidence>
<dbReference type="Gene3D" id="1.10.287.130">
    <property type="match status" value="1"/>
</dbReference>
<keyword evidence="3 5" id="KW-0597">Phosphoprotein</keyword>
<dbReference type="CDD" id="cd00082">
    <property type="entry name" value="HisKA"/>
    <property type="match status" value="1"/>
</dbReference>
<dbReference type="PROSITE" id="PS50109">
    <property type="entry name" value="HIS_KIN"/>
    <property type="match status" value="1"/>
</dbReference>
<evidence type="ECO:0000313" key="8">
    <source>
        <dbReference type="EMBL" id="ABZ71105.1"/>
    </source>
</evidence>
<comment type="catalytic activity">
    <reaction evidence="1">
        <text>ATP + protein L-histidine = ADP + protein N-phospho-L-histidine.</text>
        <dbReference type="EC" id="2.7.13.3"/>
    </reaction>
</comment>
<dbReference type="Pfam" id="PF00512">
    <property type="entry name" value="HisKA"/>
    <property type="match status" value="1"/>
</dbReference>
<dbReference type="InterPro" id="IPR011006">
    <property type="entry name" value="CheY-like_superfamily"/>
</dbReference>
<feature type="domain" description="Response regulatory" evidence="7">
    <location>
        <begin position="408"/>
        <end position="527"/>
    </location>
</feature>
<dbReference type="PANTHER" id="PTHR45339:SF1">
    <property type="entry name" value="HYBRID SIGNAL TRANSDUCTION HISTIDINE KINASE J"/>
    <property type="match status" value="1"/>
</dbReference>
<evidence type="ECO:0000256" key="2">
    <source>
        <dbReference type="ARBA" id="ARBA00012438"/>
    </source>
</evidence>
<evidence type="ECO:0000256" key="1">
    <source>
        <dbReference type="ARBA" id="ARBA00000085"/>
    </source>
</evidence>
<dbReference type="SUPFAM" id="SSF47384">
    <property type="entry name" value="Homodimeric domain of signal transducing histidine kinase"/>
    <property type="match status" value="1"/>
</dbReference>
<dbReference type="STRING" id="366602.Caul_1977"/>
<dbReference type="HOGENOM" id="CLU_000445_114_15_5"/>
<evidence type="ECO:0000259" key="7">
    <source>
        <dbReference type="PROSITE" id="PS50110"/>
    </source>
</evidence>
<dbReference type="SMART" id="SM00448">
    <property type="entry name" value="REC"/>
    <property type="match status" value="1"/>
</dbReference>
<accession>B0T5U7</accession>
<dbReference type="InterPro" id="IPR001789">
    <property type="entry name" value="Sig_transdc_resp-reg_receiver"/>
</dbReference>
<dbReference type="FunFam" id="3.30.565.10:FF:000010">
    <property type="entry name" value="Sensor histidine kinase RcsC"/>
    <property type="match status" value="1"/>
</dbReference>
<dbReference type="PANTHER" id="PTHR45339">
    <property type="entry name" value="HYBRID SIGNAL TRANSDUCTION HISTIDINE KINASE J"/>
    <property type="match status" value="1"/>
</dbReference>
<reference evidence="8" key="1">
    <citation type="submission" date="2008-01" db="EMBL/GenBank/DDBJ databases">
        <title>Complete sequence of chromosome of Caulobacter sp. K31.</title>
        <authorList>
            <consortium name="US DOE Joint Genome Institute"/>
            <person name="Copeland A."/>
            <person name="Lucas S."/>
            <person name="Lapidus A."/>
            <person name="Barry K."/>
            <person name="Glavina del Rio T."/>
            <person name="Dalin E."/>
            <person name="Tice H."/>
            <person name="Pitluck S."/>
            <person name="Bruce D."/>
            <person name="Goodwin L."/>
            <person name="Thompson L.S."/>
            <person name="Brettin T."/>
            <person name="Detter J.C."/>
            <person name="Han C."/>
            <person name="Schmutz J."/>
            <person name="Larimer F."/>
            <person name="Land M."/>
            <person name="Hauser L."/>
            <person name="Kyrpides N."/>
            <person name="Kim E."/>
            <person name="Stephens C."/>
            <person name="Richardson P."/>
        </authorList>
    </citation>
    <scope>NUCLEOTIDE SEQUENCE [LARGE SCALE GENOMIC DNA]</scope>
    <source>
        <strain evidence="8">K31</strain>
    </source>
</reference>
<dbReference type="CDD" id="cd17546">
    <property type="entry name" value="REC_hyHK_CKI1_RcsC-like"/>
    <property type="match status" value="1"/>
</dbReference>
<dbReference type="SMART" id="SM00388">
    <property type="entry name" value="HisKA"/>
    <property type="match status" value="1"/>
</dbReference>
<sequence length="534" mass="57265" precursor="true">MWKAFAVPAFAIFMSALVAAVALIAARRLLSSAEVRAALDCAPSRLAFFDRQDRLKFWNADYAVLLSHHGLRAKKGLRLERILQGAVDAGLPAEIAQAAFRPLEAGETRKLPQFLGATGRWLQVQMKSAATGGRMVVMADVSDEVELIKSEAEARAAAEAASLAKSAYLAFMSHEIRTPLNGLLGMVQVMAANELNDGQQRRLGIVERSGRNLLSVLNDILDLSKIEAGKLVRESHVFQLRELLMAVTEPLVEAAGLNSVSVEMEMEHGLEGCWEGDSAKIRQVLTNLLSNALKFTSDGKVVLACRSAPDGVAFEVRDTGAGISTDRLDSIFENFTQAEASTARRFGGTGLGLTICRDLVDFMGGTLTVSSVAGRGSTFAFTLGLVRAEARAAADEAQTPIDVERPVHILVAEDNATNRLILAAMLEQLDVRLTLVEDGRAAVEAFTAGAFDVVLLDTNMPIMGGVQAAREMRRLEAEQALMRTPILAMTADVMRQQTEAYAAAGMDDVVAKPIELSALLQAINTALTTVGVAT</sequence>
<dbReference type="Gene3D" id="3.30.565.10">
    <property type="entry name" value="Histidine kinase-like ATPase, C-terminal domain"/>
    <property type="match status" value="1"/>
</dbReference>
<dbReference type="InterPro" id="IPR003661">
    <property type="entry name" value="HisK_dim/P_dom"/>
</dbReference>
<evidence type="ECO:0000256" key="3">
    <source>
        <dbReference type="ARBA" id="ARBA00022553"/>
    </source>
</evidence>
<gene>
    <name evidence="8" type="ordered locus">Caul_1977</name>
</gene>
<dbReference type="SUPFAM" id="SSF52172">
    <property type="entry name" value="CheY-like"/>
    <property type="match status" value="1"/>
</dbReference>
<dbReference type="InterPro" id="IPR005467">
    <property type="entry name" value="His_kinase_dom"/>
</dbReference>
<dbReference type="Gene3D" id="3.40.50.2300">
    <property type="match status" value="1"/>
</dbReference>
<name>B0T5U7_CAUSK</name>
<keyword evidence="4" id="KW-0902">Two-component regulatory system</keyword>
<evidence type="ECO:0000259" key="6">
    <source>
        <dbReference type="PROSITE" id="PS50109"/>
    </source>
</evidence>
<dbReference type="EC" id="2.7.13.3" evidence="2"/>
<dbReference type="Pfam" id="PF00072">
    <property type="entry name" value="Response_reg"/>
    <property type="match status" value="1"/>
</dbReference>
<dbReference type="KEGG" id="cak:Caul_1977"/>
<dbReference type="PRINTS" id="PR00344">
    <property type="entry name" value="BCTRLSENSOR"/>
</dbReference>
<feature type="modified residue" description="4-aspartylphosphate" evidence="5">
    <location>
        <position position="457"/>
    </location>
</feature>
<keyword evidence="8" id="KW-0808">Transferase</keyword>
<dbReference type="AlphaFoldDB" id="B0T5U7"/>
<dbReference type="PROSITE" id="PS50110">
    <property type="entry name" value="RESPONSE_REGULATORY"/>
    <property type="match status" value="1"/>
</dbReference>
<organism evidence="8">
    <name type="scientific">Caulobacter sp. (strain K31)</name>
    <dbReference type="NCBI Taxonomy" id="366602"/>
    <lineage>
        <taxon>Bacteria</taxon>
        <taxon>Pseudomonadati</taxon>
        <taxon>Pseudomonadota</taxon>
        <taxon>Alphaproteobacteria</taxon>
        <taxon>Caulobacterales</taxon>
        <taxon>Caulobacteraceae</taxon>
        <taxon>Caulobacter</taxon>
    </lineage>
</organism>
<dbReference type="SMART" id="SM00387">
    <property type="entry name" value="HATPase_c"/>
    <property type="match status" value="1"/>
</dbReference>
<dbReference type="InterPro" id="IPR036097">
    <property type="entry name" value="HisK_dim/P_sf"/>
</dbReference>
<evidence type="ECO:0000256" key="5">
    <source>
        <dbReference type="PROSITE-ProRule" id="PRU00169"/>
    </source>
</evidence>
<dbReference type="InterPro" id="IPR036890">
    <property type="entry name" value="HATPase_C_sf"/>
</dbReference>
<dbReference type="Pfam" id="PF12860">
    <property type="entry name" value="PAS_7"/>
    <property type="match status" value="1"/>
</dbReference>
<dbReference type="InterPro" id="IPR004358">
    <property type="entry name" value="Sig_transdc_His_kin-like_C"/>
</dbReference>
<dbReference type="CDD" id="cd16922">
    <property type="entry name" value="HATPase_EvgS-ArcB-TorS-like"/>
    <property type="match status" value="1"/>
</dbReference>
<feature type="domain" description="Histidine kinase" evidence="6">
    <location>
        <begin position="171"/>
        <end position="387"/>
    </location>
</feature>
<dbReference type="SUPFAM" id="SSF55874">
    <property type="entry name" value="ATPase domain of HSP90 chaperone/DNA topoisomerase II/histidine kinase"/>
    <property type="match status" value="1"/>
</dbReference>
<dbReference type="Pfam" id="PF02518">
    <property type="entry name" value="HATPase_c"/>
    <property type="match status" value="1"/>
</dbReference>
<protein>
    <recommendedName>
        <fullName evidence="2">histidine kinase</fullName>
        <ecNumber evidence="2">2.7.13.3</ecNumber>
    </recommendedName>
</protein>
<dbReference type="GO" id="GO:0000155">
    <property type="term" value="F:phosphorelay sensor kinase activity"/>
    <property type="evidence" value="ECO:0007669"/>
    <property type="project" value="InterPro"/>
</dbReference>